<dbReference type="Pfam" id="PF11051">
    <property type="entry name" value="Mannosyl_trans3"/>
    <property type="match status" value="1"/>
</dbReference>
<sequence>MAFYDEEAASSPTDLLRNTSRKIRRWHRGSPRQQMFVVMVWVFLIYLAYKVVQRGTSSSSLSPSNLLSCDYARDQLTQSIVIPKAPNAKLLAKTWKSLQTTFDQNKPQPLDLKLQTFSSISEFPSLEEIKTHTPLLKADAEASRESHAEVVSRLPEYPEDIYKGRGVVILAGGKFSGFATTGMGMLREIGSALPVEVWMKDKSEETAGWCKEIEQDGMVCRRVSDYMDVSRLEHGYQLKISSIFFSSFEQVLFLDADNVPVRVPDPIFDSKTFTETGVILWPDYWNHTGSPLLPYEIGLTEDESEILRQDQTTESGQLVWDKKRHWKSLCLASYYNYYGPQHYYTLISQGWAGWGDKDTFPIALQALREEYYMVPHKLKTLMVNGTGHGIGMLQADPTNRNEYIPMFLHSNIIKWSIRNFMCIECAKDKTDPVPLSFLEKSDSAINSHLTDHERIFKYEDMQAMNIDPEPLIWKSMERTACRSVWKNASLCARTREHMQETFGHRFEPPGVMAGVLGYGDRVCVKDKI</sequence>
<comment type="pathway">
    <text evidence="2">Protein modification; protein glycosylation.</text>
</comment>
<accession>A0AA39QVE2</accession>
<evidence type="ECO:0000313" key="10">
    <source>
        <dbReference type="EMBL" id="KAK0509064.1"/>
    </source>
</evidence>
<evidence type="ECO:0000256" key="9">
    <source>
        <dbReference type="ARBA" id="ARBA00023136"/>
    </source>
</evidence>
<keyword evidence="6" id="KW-0735">Signal-anchor</keyword>
<organism evidence="10 11">
    <name type="scientific">Cladonia borealis</name>
    <dbReference type="NCBI Taxonomy" id="184061"/>
    <lineage>
        <taxon>Eukaryota</taxon>
        <taxon>Fungi</taxon>
        <taxon>Dikarya</taxon>
        <taxon>Ascomycota</taxon>
        <taxon>Pezizomycotina</taxon>
        <taxon>Lecanoromycetes</taxon>
        <taxon>OSLEUM clade</taxon>
        <taxon>Lecanoromycetidae</taxon>
        <taxon>Lecanorales</taxon>
        <taxon>Lecanorineae</taxon>
        <taxon>Cladoniaceae</taxon>
        <taxon>Cladonia</taxon>
    </lineage>
</organism>
<keyword evidence="8" id="KW-0333">Golgi apparatus</keyword>
<proteinExistence type="inferred from homology"/>
<dbReference type="EMBL" id="JAFEKC020000019">
    <property type="protein sequence ID" value="KAK0509064.1"/>
    <property type="molecule type" value="Genomic_DNA"/>
</dbReference>
<dbReference type="PANTHER" id="PTHR31646">
    <property type="entry name" value="ALPHA-1,2-MANNOSYLTRANSFERASE MNN2"/>
    <property type="match status" value="1"/>
</dbReference>
<dbReference type="InterPro" id="IPR022751">
    <property type="entry name" value="Alpha_mannosyltransferase"/>
</dbReference>
<evidence type="ECO:0000256" key="5">
    <source>
        <dbReference type="ARBA" id="ARBA00022692"/>
    </source>
</evidence>
<keyword evidence="7" id="KW-1133">Transmembrane helix</keyword>
<evidence type="ECO:0000256" key="2">
    <source>
        <dbReference type="ARBA" id="ARBA00004922"/>
    </source>
</evidence>
<dbReference type="InterPro" id="IPR029044">
    <property type="entry name" value="Nucleotide-diphossugar_trans"/>
</dbReference>
<gene>
    <name evidence="10" type="ORF">JMJ35_008435</name>
</gene>
<evidence type="ECO:0000256" key="6">
    <source>
        <dbReference type="ARBA" id="ARBA00022968"/>
    </source>
</evidence>
<reference evidence="10" key="1">
    <citation type="submission" date="2023-03" db="EMBL/GenBank/DDBJ databases">
        <title>Complete genome of Cladonia borealis.</title>
        <authorList>
            <person name="Park H."/>
        </authorList>
    </citation>
    <scope>NUCLEOTIDE SEQUENCE</scope>
    <source>
        <strain evidence="10">ANT050790</strain>
    </source>
</reference>
<evidence type="ECO:0000256" key="3">
    <source>
        <dbReference type="ARBA" id="ARBA00009105"/>
    </source>
</evidence>
<evidence type="ECO:0000256" key="1">
    <source>
        <dbReference type="ARBA" id="ARBA00004323"/>
    </source>
</evidence>
<comment type="caution">
    <text evidence="10">The sequence shown here is derived from an EMBL/GenBank/DDBJ whole genome shotgun (WGS) entry which is preliminary data.</text>
</comment>
<evidence type="ECO:0008006" key="12">
    <source>
        <dbReference type="Google" id="ProtNLM"/>
    </source>
</evidence>
<dbReference type="GO" id="GO:0000139">
    <property type="term" value="C:Golgi membrane"/>
    <property type="evidence" value="ECO:0007669"/>
    <property type="project" value="UniProtKB-SubCell"/>
</dbReference>
<dbReference type="PANTHER" id="PTHR31646:SF1">
    <property type="entry name" value="ALPHA-1,2-MANNOSYLTRANSFERASE MNN2"/>
    <property type="match status" value="1"/>
</dbReference>
<comment type="similarity">
    <text evidence="3">Belongs to the MNN1/MNT family.</text>
</comment>
<dbReference type="GO" id="GO:0046354">
    <property type="term" value="P:mannan biosynthetic process"/>
    <property type="evidence" value="ECO:0007669"/>
    <property type="project" value="TreeGrafter"/>
</dbReference>
<dbReference type="AlphaFoldDB" id="A0AA39QVE2"/>
<evidence type="ECO:0000313" key="11">
    <source>
        <dbReference type="Proteomes" id="UP001166286"/>
    </source>
</evidence>
<dbReference type="GO" id="GO:0000026">
    <property type="term" value="F:alpha-1,2-mannosyltransferase activity"/>
    <property type="evidence" value="ECO:0007669"/>
    <property type="project" value="TreeGrafter"/>
</dbReference>
<keyword evidence="5" id="KW-0812">Transmembrane</keyword>
<protein>
    <recommendedName>
        <fullName evidence="12">Alpha-1,2-mannosyltransferase</fullName>
    </recommendedName>
</protein>
<name>A0AA39QVE2_9LECA</name>
<evidence type="ECO:0000256" key="8">
    <source>
        <dbReference type="ARBA" id="ARBA00023034"/>
    </source>
</evidence>
<dbReference type="Proteomes" id="UP001166286">
    <property type="component" value="Unassembled WGS sequence"/>
</dbReference>
<evidence type="ECO:0000256" key="4">
    <source>
        <dbReference type="ARBA" id="ARBA00022679"/>
    </source>
</evidence>
<keyword evidence="4" id="KW-0808">Transferase</keyword>
<keyword evidence="9" id="KW-0472">Membrane</keyword>
<evidence type="ECO:0000256" key="7">
    <source>
        <dbReference type="ARBA" id="ARBA00022989"/>
    </source>
</evidence>
<dbReference type="SUPFAM" id="SSF53448">
    <property type="entry name" value="Nucleotide-diphospho-sugar transferases"/>
    <property type="match status" value="1"/>
</dbReference>
<keyword evidence="11" id="KW-1185">Reference proteome</keyword>
<comment type="subcellular location">
    <subcellularLocation>
        <location evidence="1">Golgi apparatus membrane</location>
        <topology evidence="1">Single-pass type II membrane protein</topology>
    </subcellularLocation>
</comment>